<dbReference type="HOGENOM" id="CLU_048111_0_2_9"/>
<dbReference type="InterPro" id="IPR014044">
    <property type="entry name" value="CAP_dom"/>
</dbReference>
<evidence type="ECO:0000313" key="4">
    <source>
        <dbReference type="Proteomes" id="UP000006294"/>
    </source>
</evidence>
<dbReference type="eggNOG" id="COG2340">
    <property type="taxonomic scope" value="Bacteria"/>
</dbReference>
<dbReference type="RefSeq" id="WP_015009921.1">
    <property type="nucleotide sequence ID" value="NC_018704.1"/>
</dbReference>
<dbReference type="NCBIfam" id="TIGR02909">
    <property type="entry name" value="spore_YkwD"/>
    <property type="match status" value="1"/>
</dbReference>
<dbReference type="eggNOG" id="COG1388">
    <property type="taxonomic scope" value="Bacteria"/>
</dbReference>
<dbReference type="Pfam" id="PF00188">
    <property type="entry name" value="CAP"/>
    <property type="match status" value="1"/>
</dbReference>
<evidence type="ECO:0000259" key="2">
    <source>
        <dbReference type="PROSITE" id="PS51782"/>
    </source>
</evidence>
<dbReference type="AlphaFoldDB" id="K0J3Y3"/>
<organism evidence="3 4">
    <name type="scientific">Amphibacillus xylanus (strain ATCC 51415 / DSM 6626 / JCM 7361 / LMG 17667 / NBRC 15112 / Ep01)</name>
    <dbReference type="NCBI Taxonomy" id="698758"/>
    <lineage>
        <taxon>Bacteria</taxon>
        <taxon>Bacillati</taxon>
        <taxon>Bacillota</taxon>
        <taxon>Bacilli</taxon>
        <taxon>Bacillales</taxon>
        <taxon>Bacillaceae</taxon>
        <taxon>Amphibacillus</taxon>
    </lineage>
</organism>
<keyword evidence="1" id="KW-0732">Signal</keyword>
<reference evidence="3 4" key="1">
    <citation type="submission" date="2011-01" db="EMBL/GenBank/DDBJ databases">
        <title>Whole genome sequence of Amphibacillus xylinus NBRC 15112.</title>
        <authorList>
            <person name="Nakazawa H."/>
            <person name="Katano Y."/>
            <person name="Nakamura S."/>
            <person name="Sasagawa M."/>
            <person name="Fukada J."/>
            <person name="Arai T."/>
            <person name="Sasakura N."/>
            <person name="Mochizuki D."/>
            <person name="Hosoyama A."/>
            <person name="Harada K."/>
            <person name="Horikawa H."/>
            <person name="Kato Y."/>
            <person name="Harada T."/>
            <person name="Sasaki K."/>
            <person name="Sekiguchi M."/>
            <person name="Hodoyama M."/>
            <person name="Nishiko R."/>
            <person name="Narita H."/>
            <person name="Hanamaki A."/>
            <person name="Hata C."/>
            <person name="Konno Y."/>
            <person name="Niimura Y."/>
            <person name="Yamazaki S."/>
            <person name="Fujita N."/>
        </authorList>
    </citation>
    <scope>NUCLEOTIDE SEQUENCE [LARGE SCALE GENOMIC DNA]</scope>
    <source>
        <strain evidence="4">ATCC 51415 / DSM 6626 / JCM 7361 / LMG 17667 / NBRC 15112 / Ep01</strain>
    </source>
</reference>
<keyword evidence="4" id="KW-1185">Reference proteome</keyword>
<dbReference type="Pfam" id="PF01476">
    <property type="entry name" value="LysM"/>
    <property type="match status" value="1"/>
</dbReference>
<evidence type="ECO:0000256" key="1">
    <source>
        <dbReference type="SAM" id="SignalP"/>
    </source>
</evidence>
<accession>K0J3Y3</accession>
<evidence type="ECO:0000313" key="3">
    <source>
        <dbReference type="EMBL" id="BAM47316.1"/>
    </source>
</evidence>
<dbReference type="KEGG" id="axl:AXY_11840"/>
<dbReference type="Gene3D" id="3.40.33.10">
    <property type="entry name" value="CAP"/>
    <property type="match status" value="1"/>
</dbReference>
<proteinExistence type="predicted"/>
<dbReference type="InterPro" id="IPR036779">
    <property type="entry name" value="LysM_dom_sf"/>
</dbReference>
<dbReference type="Proteomes" id="UP000006294">
    <property type="component" value="Chromosome"/>
</dbReference>
<dbReference type="InterPro" id="IPR014248">
    <property type="entry name" value="Spore_coat_assembly_SafA"/>
</dbReference>
<dbReference type="InterPro" id="IPR018392">
    <property type="entry name" value="LysM"/>
</dbReference>
<dbReference type="InterPro" id="IPR035940">
    <property type="entry name" value="CAP_sf"/>
</dbReference>
<gene>
    <name evidence="3" type="ordered locus">AXY_11840</name>
</gene>
<name>K0J3Y3_AMPXN</name>
<sequence>MKKIIIVAGLLFMMIPISVNADSTYTVQPNDTLWKIALKYQIGVTEIIEANPQLKNPDLIYPKDKINIPNIDAIKHIEHIVIQLVNQERARHGLSELRPDWELSRVARIKSADMLENNYFSHNSPVYGSPFDMIKAFGLHYRSAAENIARGQQTPHDVFRAWMNSSGHRANILGDFSHIGVGYVEDGKYWTQMFIKR</sequence>
<dbReference type="NCBIfam" id="TIGR02899">
    <property type="entry name" value="spore_safA"/>
    <property type="match status" value="1"/>
</dbReference>
<dbReference type="CDD" id="cd05379">
    <property type="entry name" value="CAP_bacterial"/>
    <property type="match status" value="1"/>
</dbReference>
<dbReference type="STRING" id="698758.AXY_11840"/>
<dbReference type="SMART" id="SM00257">
    <property type="entry name" value="LysM"/>
    <property type="match status" value="1"/>
</dbReference>
<dbReference type="PANTHER" id="PTHR31157">
    <property type="entry name" value="SCP DOMAIN-CONTAINING PROTEIN"/>
    <property type="match status" value="1"/>
</dbReference>
<dbReference type="PROSITE" id="PS51782">
    <property type="entry name" value="LYSM"/>
    <property type="match status" value="1"/>
</dbReference>
<protein>
    <recommendedName>
        <fullName evidence="2">LysM domain-containing protein</fullName>
    </recommendedName>
</protein>
<dbReference type="InterPro" id="IPR014258">
    <property type="entry name" value="CAP_domain_YkwD-like"/>
</dbReference>
<dbReference type="SUPFAM" id="SSF54106">
    <property type="entry name" value="LysM domain"/>
    <property type="match status" value="1"/>
</dbReference>
<dbReference type="PANTHER" id="PTHR31157:SF1">
    <property type="entry name" value="SCP DOMAIN-CONTAINING PROTEIN"/>
    <property type="match status" value="1"/>
</dbReference>
<dbReference type="Gene3D" id="3.10.350.10">
    <property type="entry name" value="LysM domain"/>
    <property type="match status" value="1"/>
</dbReference>
<dbReference type="SUPFAM" id="SSF55797">
    <property type="entry name" value="PR-1-like"/>
    <property type="match status" value="1"/>
</dbReference>
<dbReference type="CDD" id="cd00118">
    <property type="entry name" value="LysM"/>
    <property type="match status" value="1"/>
</dbReference>
<dbReference type="PATRIC" id="fig|698758.3.peg.1182"/>
<dbReference type="EMBL" id="AP012050">
    <property type="protein sequence ID" value="BAM47316.1"/>
    <property type="molecule type" value="Genomic_DNA"/>
</dbReference>
<feature type="domain" description="LysM" evidence="2">
    <location>
        <begin position="23"/>
        <end position="68"/>
    </location>
</feature>
<feature type="signal peptide" evidence="1">
    <location>
        <begin position="1"/>
        <end position="21"/>
    </location>
</feature>
<dbReference type="OrthoDB" id="9783944at2"/>
<feature type="chain" id="PRO_5003836034" description="LysM domain-containing protein" evidence="1">
    <location>
        <begin position="22"/>
        <end position="197"/>
    </location>
</feature>